<dbReference type="InterPro" id="IPR036852">
    <property type="entry name" value="Peptidase_S8/S53_dom_sf"/>
</dbReference>
<accession>A0ABR0WTN5</accession>
<dbReference type="InterPro" id="IPR000209">
    <property type="entry name" value="Peptidase_S8/S53_dom"/>
</dbReference>
<evidence type="ECO:0000259" key="9">
    <source>
        <dbReference type="Pfam" id="PF02225"/>
    </source>
</evidence>
<dbReference type="Pfam" id="PF05922">
    <property type="entry name" value="Inhibitor_I9"/>
    <property type="match status" value="1"/>
</dbReference>
<feature type="active site" description="Charge relay system" evidence="7">
    <location>
        <position position="211"/>
    </location>
</feature>
<feature type="active site" description="Charge relay system" evidence="7">
    <location>
        <position position="512"/>
    </location>
</feature>
<dbReference type="CDD" id="cd02120">
    <property type="entry name" value="PA_subtilisin_like"/>
    <property type="match status" value="1"/>
</dbReference>
<keyword evidence="3" id="KW-0732">Signal</keyword>
<dbReference type="PROSITE" id="PS51892">
    <property type="entry name" value="SUBTILASE"/>
    <property type="match status" value="1"/>
</dbReference>
<feature type="domain" description="PA" evidence="9">
    <location>
        <begin position="362"/>
        <end position="425"/>
    </location>
</feature>
<dbReference type="SUPFAM" id="SSF52025">
    <property type="entry name" value="PA domain"/>
    <property type="match status" value="1"/>
</dbReference>
<proteinExistence type="inferred from homology"/>
<dbReference type="Pfam" id="PF00082">
    <property type="entry name" value="Peptidase_S8"/>
    <property type="match status" value="1"/>
</dbReference>
<evidence type="ECO:0000256" key="2">
    <source>
        <dbReference type="ARBA" id="ARBA00022670"/>
    </source>
</evidence>
<dbReference type="Gene3D" id="2.60.40.2310">
    <property type="match status" value="1"/>
</dbReference>
<evidence type="ECO:0000256" key="1">
    <source>
        <dbReference type="ARBA" id="ARBA00011073"/>
    </source>
</evidence>
<evidence type="ECO:0000313" key="13">
    <source>
        <dbReference type="Proteomes" id="UP001318860"/>
    </source>
</evidence>
<keyword evidence="2 7" id="KW-0645">Protease</keyword>
<evidence type="ECO:0000259" key="8">
    <source>
        <dbReference type="Pfam" id="PF00082"/>
    </source>
</evidence>
<dbReference type="Proteomes" id="UP001318860">
    <property type="component" value="Unassembled WGS sequence"/>
</dbReference>
<evidence type="ECO:0000313" key="12">
    <source>
        <dbReference type="EMBL" id="KAK6149599.1"/>
    </source>
</evidence>
<dbReference type="PROSITE" id="PS00138">
    <property type="entry name" value="SUBTILASE_SER"/>
    <property type="match status" value="1"/>
</dbReference>
<feature type="domain" description="Subtilisin-like protease fibronectin type-III" evidence="11">
    <location>
        <begin position="624"/>
        <end position="717"/>
    </location>
</feature>
<dbReference type="CDD" id="cd04852">
    <property type="entry name" value="Peptidases_S8_3"/>
    <property type="match status" value="1"/>
</dbReference>
<dbReference type="SUPFAM" id="SSF52743">
    <property type="entry name" value="Subtilisin-like"/>
    <property type="match status" value="1"/>
</dbReference>
<dbReference type="EMBL" id="JABTTQ020000009">
    <property type="protein sequence ID" value="KAK6149599.1"/>
    <property type="molecule type" value="Genomic_DNA"/>
</dbReference>
<organism evidence="12 13">
    <name type="scientific">Rehmannia glutinosa</name>
    <name type="common">Chinese foxglove</name>
    <dbReference type="NCBI Taxonomy" id="99300"/>
    <lineage>
        <taxon>Eukaryota</taxon>
        <taxon>Viridiplantae</taxon>
        <taxon>Streptophyta</taxon>
        <taxon>Embryophyta</taxon>
        <taxon>Tracheophyta</taxon>
        <taxon>Spermatophyta</taxon>
        <taxon>Magnoliopsida</taxon>
        <taxon>eudicotyledons</taxon>
        <taxon>Gunneridae</taxon>
        <taxon>Pentapetalae</taxon>
        <taxon>asterids</taxon>
        <taxon>lamiids</taxon>
        <taxon>Lamiales</taxon>
        <taxon>Orobanchaceae</taxon>
        <taxon>Rehmannieae</taxon>
        <taxon>Rehmannia</taxon>
    </lineage>
</organism>
<dbReference type="Gene3D" id="3.30.70.80">
    <property type="entry name" value="Peptidase S8 propeptide/proteinase inhibitor I9"/>
    <property type="match status" value="1"/>
</dbReference>
<evidence type="ECO:0000259" key="11">
    <source>
        <dbReference type="Pfam" id="PF17766"/>
    </source>
</evidence>
<dbReference type="InterPro" id="IPR046450">
    <property type="entry name" value="PA_dom_sf"/>
</dbReference>
<dbReference type="Gene3D" id="3.40.50.200">
    <property type="entry name" value="Peptidase S8/S53 domain"/>
    <property type="match status" value="2"/>
</dbReference>
<evidence type="ECO:0000256" key="3">
    <source>
        <dbReference type="ARBA" id="ARBA00022729"/>
    </source>
</evidence>
<dbReference type="Pfam" id="PF17766">
    <property type="entry name" value="fn3_6"/>
    <property type="match status" value="1"/>
</dbReference>
<dbReference type="InterPro" id="IPR010259">
    <property type="entry name" value="S8pro/Inhibitor_I9"/>
</dbReference>
<keyword evidence="5 7" id="KW-0720">Serine protease</keyword>
<name>A0ABR0WTN5_REHGL</name>
<dbReference type="PRINTS" id="PR00723">
    <property type="entry name" value="SUBTILISIN"/>
</dbReference>
<reference evidence="12 13" key="1">
    <citation type="journal article" date="2021" name="Comput. Struct. Biotechnol. J.">
        <title>De novo genome assembly of the potent medicinal plant Rehmannia glutinosa using nanopore technology.</title>
        <authorList>
            <person name="Ma L."/>
            <person name="Dong C."/>
            <person name="Song C."/>
            <person name="Wang X."/>
            <person name="Zheng X."/>
            <person name="Niu Y."/>
            <person name="Chen S."/>
            <person name="Feng W."/>
        </authorList>
    </citation>
    <scope>NUCLEOTIDE SEQUENCE [LARGE SCALE GENOMIC DNA]</scope>
    <source>
        <strain evidence="12">DH-2019</strain>
    </source>
</reference>
<dbReference type="InterPro" id="IPR041469">
    <property type="entry name" value="Subtilisin-like_FN3"/>
</dbReference>
<dbReference type="InterPro" id="IPR037045">
    <property type="entry name" value="S8pro/Inhibitor_I9_sf"/>
</dbReference>
<evidence type="ECO:0000256" key="7">
    <source>
        <dbReference type="PROSITE-ProRule" id="PRU01240"/>
    </source>
</evidence>
<dbReference type="InterPro" id="IPR003137">
    <property type="entry name" value="PA_domain"/>
</dbReference>
<gene>
    <name evidence="12" type="ORF">DH2020_017124</name>
</gene>
<evidence type="ECO:0000256" key="5">
    <source>
        <dbReference type="ARBA" id="ARBA00022825"/>
    </source>
</evidence>
<dbReference type="InterPro" id="IPR034197">
    <property type="entry name" value="Peptidases_S8_3"/>
</dbReference>
<keyword evidence="6" id="KW-0325">Glycoprotein</keyword>
<comment type="similarity">
    <text evidence="1 7">Belongs to the peptidase S8 family.</text>
</comment>
<comment type="caution">
    <text evidence="12">The sequence shown here is derived from an EMBL/GenBank/DDBJ whole genome shotgun (WGS) entry which is preliminary data.</text>
</comment>
<protein>
    <submittedName>
        <fullName evidence="12">Uncharacterized protein</fullName>
    </submittedName>
</protein>
<keyword evidence="4 7" id="KW-0378">Hydrolase</keyword>
<dbReference type="Pfam" id="PF02225">
    <property type="entry name" value="PA"/>
    <property type="match status" value="1"/>
</dbReference>
<feature type="domain" description="Inhibitor I9" evidence="10">
    <location>
        <begin position="18"/>
        <end position="103"/>
    </location>
</feature>
<dbReference type="InterPro" id="IPR015500">
    <property type="entry name" value="Peptidase_S8_subtilisin-rel"/>
</dbReference>
<evidence type="ECO:0000259" key="10">
    <source>
        <dbReference type="Pfam" id="PF05922"/>
    </source>
</evidence>
<feature type="active site" description="Charge relay system" evidence="7">
    <location>
        <position position="140"/>
    </location>
</feature>
<dbReference type="PANTHER" id="PTHR10795">
    <property type="entry name" value="PROPROTEIN CONVERTASE SUBTILISIN/KEXIN"/>
    <property type="match status" value="1"/>
</dbReference>
<dbReference type="InterPro" id="IPR023828">
    <property type="entry name" value="Peptidase_S8_Ser-AS"/>
</dbReference>
<feature type="domain" description="Peptidase S8/S53" evidence="8">
    <location>
        <begin position="131"/>
        <end position="571"/>
    </location>
</feature>
<evidence type="ECO:0000256" key="4">
    <source>
        <dbReference type="ARBA" id="ARBA00022801"/>
    </source>
</evidence>
<evidence type="ECO:0000256" key="6">
    <source>
        <dbReference type="ARBA" id="ARBA00023180"/>
    </source>
</evidence>
<dbReference type="InterPro" id="IPR045051">
    <property type="entry name" value="SBT"/>
</dbReference>
<sequence>MKLKHICKLKTAENFEESYIVYLGGHSHGPDVTEADYQRVTDSHTKLLTSFLGSEQKAKDSIFYSYKRNINGFAALLEEEEATEIAKHPDVVSVLLNQGRKLHTTHSWDFLRLERDGVVHSSSLWEKAKYGEDTIIATLDTGVWPESQSFSANGIGPIPSKWKGECQFEGHKKHLCNRKLIGARYFNKGYEAYAGKKLNYSFHTTRDMEGHGTHTLSTAAGNFVPGANIFGIGNGTAKGGSPKARAAAYKVCWPPIDDNECFDADIMKAFDVAIDDGVDVLSVSLGGAPSDYFDDGIAIASFHAVKKGIVVVASAGNSGPFPATVSNVAPWMITVAASTIDRKFEANVELQNGRVLEAGTLDPEKVKGKIVVCLRGDNPRVDKGVEAAEAGAVGMILCNDELSGNEIIADPHFLPASHINYEDGLTVFAYVNNTRNPQGYLTLPKALLNVKPAPFMAAFSSRGPNIVTHEILKPDITAPGVGVIAAFTEGTSPTSSEFDHRRIAFNVLSGTSMSCPHVSGVVGLLKTLHPDWSPAAIRSAIMTTARTRDNTVAPARDANNKKATPFEYGSGHIRPNRAMDPGLVYDLTVNDYLDFLCGIGYNQTLISQFANSYYDCPNNYSVLNFNYPSFTVPKLNGSVTVSRKLKNVGQPGTYAARVRQPAGYSVSVEPNTLKFENIGEEKVFKLTIKACKPKIGYSFGELLWSDGSHYVRSPIVVAASNQ</sequence>
<keyword evidence="13" id="KW-1185">Reference proteome</keyword>